<evidence type="ECO:0000313" key="18">
    <source>
        <dbReference type="Proteomes" id="UP001595812"/>
    </source>
</evidence>
<evidence type="ECO:0000256" key="2">
    <source>
        <dbReference type="ARBA" id="ARBA00022741"/>
    </source>
</evidence>
<keyword evidence="6" id="KW-0269">Exonuclease</keyword>
<evidence type="ECO:0000256" key="7">
    <source>
        <dbReference type="ARBA" id="ARBA00022840"/>
    </source>
</evidence>
<evidence type="ECO:0000256" key="9">
    <source>
        <dbReference type="ARBA" id="ARBA00023204"/>
    </source>
</evidence>
<dbReference type="GO" id="GO:0008854">
    <property type="term" value="F:exodeoxyribonuclease V activity"/>
    <property type="evidence" value="ECO:0007669"/>
    <property type="project" value="UniProtKB-EC"/>
</dbReference>
<evidence type="ECO:0000256" key="8">
    <source>
        <dbReference type="ARBA" id="ARBA00023125"/>
    </source>
</evidence>
<dbReference type="InterPro" id="IPR027417">
    <property type="entry name" value="P-loop_NTPase"/>
</dbReference>
<keyword evidence="9" id="KW-0234">DNA repair</keyword>
<dbReference type="EMBL" id="JBHSAT010000004">
    <property type="protein sequence ID" value="MFC3876319.1"/>
    <property type="molecule type" value="Genomic_DNA"/>
</dbReference>
<dbReference type="PROSITE" id="PS51198">
    <property type="entry name" value="UVRD_HELICASE_ATP_BIND"/>
    <property type="match status" value="1"/>
</dbReference>
<evidence type="ECO:0000256" key="1">
    <source>
        <dbReference type="ARBA" id="ARBA00022722"/>
    </source>
</evidence>
<feature type="domain" description="UvrD-like helicase ATP-binding" evidence="15">
    <location>
        <begin position="1"/>
        <end position="469"/>
    </location>
</feature>
<comment type="catalytic activity">
    <reaction evidence="13">
        <text>ATP + H2O = ADP + phosphate + H(+)</text>
        <dbReference type="Rhea" id="RHEA:13065"/>
        <dbReference type="ChEBI" id="CHEBI:15377"/>
        <dbReference type="ChEBI" id="CHEBI:15378"/>
        <dbReference type="ChEBI" id="CHEBI:30616"/>
        <dbReference type="ChEBI" id="CHEBI:43474"/>
        <dbReference type="ChEBI" id="CHEBI:456216"/>
        <dbReference type="EC" id="5.6.2.4"/>
    </reaction>
</comment>
<dbReference type="SUPFAM" id="SSF52540">
    <property type="entry name" value="P-loop containing nucleoside triphosphate hydrolases"/>
    <property type="match status" value="1"/>
</dbReference>
<reference evidence="18" key="1">
    <citation type="journal article" date="2019" name="Int. J. Syst. Evol. Microbiol.">
        <title>The Global Catalogue of Microorganisms (GCM) 10K type strain sequencing project: providing services to taxonomists for standard genome sequencing and annotation.</title>
        <authorList>
            <consortium name="The Broad Institute Genomics Platform"/>
            <consortium name="The Broad Institute Genome Sequencing Center for Infectious Disease"/>
            <person name="Wu L."/>
            <person name="Ma J."/>
        </authorList>
    </citation>
    <scope>NUCLEOTIDE SEQUENCE [LARGE SCALE GENOMIC DNA]</scope>
    <source>
        <strain evidence="18">CECT 8979</strain>
    </source>
</reference>
<keyword evidence="1" id="KW-0540">Nuclease</keyword>
<evidence type="ECO:0000256" key="11">
    <source>
        <dbReference type="ARBA" id="ARBA00034617"/>
    </source>
</evidence>
<dbReference type="InterPro" id="IPR014017">
    <property type="entry name" value="DNA_helicase_UvrD-like_C"/>
</dbReference>
<dbReference type="Proteomes" id="UP001595812">
    <property type="component" value="Unassembled WGS sequence"/>
</dbReference>
<dbReference type="InterPro" id="IPR038726">
    <property type="entry name" value="PDDEXK_AddAB-type"/>
</dbReference>
<evidence type="ECO:0000256" key="3">
    <source>
        <dbReference type="ARBA" id="ARBA00022763"/>
    </source>
</evidence>
<evidence type="ECO:0000259" key="15">
    <source>
        <dbReference type="PROSITE" id="PS51198"/>
    </source>
</evidence>
<evidence type="ECO:0000256" key="14">
    <source>
        <dbReference type="PROSITE-ProRule" id="PRU00560"/>
    </source>
</evidence>
<feature type="domain" description="UvrD-like helicase C-terminal" evidence="16">
    <location>
        <begin position="470"/>
        <end position="733"/>
    </location>
</feature>
<comment type="caution">
    <text evidence="17">The sequence shown here is derived from an EMBL/GenBank/DDBJ whole genome shotgun (WGS) entry which is preliminary data.</text>
</comment>
<keyword evidence="3" id="KW-0227">DNA damage</keyword>
<keyword evidence="8" id="KW-0238">DNA-binding</keyword>
<dbReference type="InterPro" id="IPR014016">
    <property type="entry name" value="UvrD-like_ATP-bd"/>
</dbReference>
<dbReference type="InterPro" id="IPR011604">
    <property type="entry name" value="PDDEXK-like_dom_sf"/>
</dbReference>
<dbReference type="RefSeq" id="WP_386097123.1">
    <property type="nucleotide sequence ID" value="NZ_JBHSAT010000004.1"/>
</dbReference>
<dbReference type="PROSITE" id="PS51217">
    <property type="entry name" value="UVRD_HELICASE_CTER"/>
    <property type="match status" value="1"/>
</dbReference>
<accession>A0ABV8AF39</accession>
<dbReference type="PANTHER" id="PTHR11070:SF67">
    <property type="entry name" value="DNA 3'-5' HELICASE"/>
    <property type="match status" value="1"/>
</dbReference>
<dbReference type="Gene3D" id="3.90.320.10">
    <property type="match status" value="1"/>
</dbReference>
<evidence type="ECO:0000256" key="5">
    <source>
        <dbReference type="ARBA" id="ARBA00022806"/>
    </source>
</evidence>
<keyword evidence="2 14" id="KW-0547">Nucleotide-binding</keyword>
<keyword evidence="18" id="KW-1185">Reference proteome</keyword>
<evidence type="ECO:0000256" key="12">
    <source>
        <dbReference type="ARBA" id="ARBA00034808"/>
    </source>
</evidence>
<dbReference type="Gene3D" id="1.10.3170.10">
    <property type="entry name" value="Recbcd, chain B, domain 2"/>
    <property type="match status" value="1"/>
</dbReference>
<dbReference type="Gene3D" id="3.40.50.300">
    <property type="entry name" value="P-loop containing nucleotide triphosphate hydrolases"/>
    <property type="match status" value="3"/>
</dbReference>
<dbReference type="PANTHER" id="PTHR11070">
    <property type="entry name" value="UVRD / RECB / PCRA DNA HELICASE FAMILY MEMBER"/>
    <property type="match status" value="1"/>
</dbReference>
<evidence type="ECO:0000256" key="10">
    <source>
        <dbReference type="ARBA" id="ARBA00023235"/>
    </source>
</evidence>
<sequence length="1046" mass="119581">MSSSSAFKIYDASAGSGKTYTLARSYLRRILESTNPNTFKHMLAITFTHKAVGEMKTRIIDMLSLFSKFEIGSEPHPMFSELSETLNISHSELKKRAKDTLYYILHNYGGFDISTIDGFTHRVIRTFAYDLKLPVNFEVETKVDDLLNKAVDNLIAKAGTDQKLTNLLVAFAIEKADDDKSWDISYDFNKIAKLLIDANSQESVKALKDKSLADFDCLKSEIIKQTKSLESEIIKTAESALEKIASADLQFEDFAGGSRAYLPNYFLKLSQLILTINYEAGWALSLREKSLYPASKSEDTKASIDAIAEDLISAFEQTKQDVSQLKFQKAIYKNIVPLSVLSAIQNEVELIKLDENKILISEFNTLIGNEIKDQPTPFIYERLGEKFRHYFIDEFQDTSVSQWQNLVPLLDNAISSTYGSTMLLGDAKQSIYRWRGGKAEQFMDIIDGTAQPFQVMPELEPLDTNYRSFKAVVDFNNDLFSFLAQHFFETDSYANLYRKAKQQKRIEKEGFVALEFLDFADKTEEFEVNPVRVLEIIDDCQDKGFKLGDICVLIRKKKEGVAIAEHLSANDIPIISSETLLLSNAKSVQFLIAFLRFLNQPEEPNHKLQLAYFLADSFKIENKHQFLKIIVDSDTNHIFELLKEHNIHLSFEALLQTNLFELSEAILRAFGFMEKADAYVQGILEMVLEFNQKQLSTLNDFLDYYDEQKDSASIVSPENQDAVRIMTIHKSKGLEFPVVIFPFANQNIYEDIEAKAWHPLDAETYCGFDEFLLNLNKDFESFGDIGKAIYDRRQAELRLDSINLLYVTLTRAVEQLYVLAKHDVSSKGVVSDKSYSGWLIRFLQHSGLWNDSQMNYTFGDSTKVSDYKEEVSNTVLLDEFVSSNKADHKLDIATNAGRLWDSEQQEAKAYGTLIHDMMAEIVTIEDLDKTIQKFLNKGEFKSEDSDTFKLTLKKIITHPDLSSYFSKDYDIYNERDIFSEDGIILRPDRLVISSKEAVLIDYKTGQDKVEHKSQLDAYTTTIEKMGYSVKHKILVYVSDEIEIVHF</sequence>
<protein>
    <recommendedName>
        <fullName evidence="12">DNA 3'-5' helicase</fullName>
        <ecNumber evidence="12">5.6.2.4</ecNumber>
    </recommendedName>
</protein>
<dbReference type="Pfam" id="PF00580">
    <property type="entry name" value="UvrD-helicase"/>
    <property type="match status" value="1"/>
</dbReference>
<dbReference type="Pfam" id="PF12705">
    <property type="entry name" value="PDDEXK_1"/>
    <property type="match status" value="1"/>
</dbReference>
<dbReference type="InterPro" id="IPR000212">
    <property type="entry name" value="DNA_helicase_UvrD/REP"/>
</dbReference>
<name>A0ABV8AF39_9FLAO</name>
<organism evidence="17 18">
    <name type="scientific">Winogradskyella maritima</name>
    <dbReference type="NCBI Taxonomy" id="1517766"/>
    <lineage>
        <taxon>Bacteria</taxon>
        <taxon>Pseudomonadati</taxon>
        <taxon>Bacteroidota</taxon>
        <taxon>Flavobacteriia</taxon>
        <taxon>Flavobacteriales</taxon>
        <taxon>Flavobacteriaceae</taxon>
        <taxon>Winogradskyella</taxon>
    </lineage>
</organism>
<gene>
    <name evidence="17" type="ORF">ACFOSX_03665</name>
</gene>
<comment type="catalytic activity">
    <reaction evidence="11">
        <text>Couples ATP hydrolysis with the unwinding of duplex DNA by translocating in the 3'-5' direction.</text>
        <dbReference type="EC" id="5.6.2.4"/>
    </reaction>
</comment>
<evidence type="ECO:0000256" key="13">
    <source>
        <dbReference type="ARBA" id="ARBA00048988"/>
    </source>
</evidence>
<evidence type="ECO:0000256" key="4">
    <source>
        <dbReference type="ARBA" id="ARBA00022801"/>
    </source>
</evidence>
<keyword evidence="5 14" id="KW-0347">Helicase</keyword>
<keyword evidence="4 14" id="KW-0378">Hydrolase</keyword>
<dbReference type="Pfam" id="PF13361">
    <property type="entry name" value="UvrD_C"/>
    <property type="match status" value="2"/>
</dbReference>
<proteinExistence type="predicted"/>
<evidence type="ECO:0000259" key="16">
    <source>
        <dbReference type="PROSITE" id="PS51217"/>
    </source>
</evidence>
<keyword evidence="7 14" id="KW-0067">ATP-binding</keyword>
<evidence type="ECO:0000313" key="17">
    <source>
        <dbReference type="EMBL" id="MFC3876319.1"/>
    </source>
</evidence>
<keyword evidence="10" id="KW-0413">Isomerase</keyword>
<dbReference type="EC" id="5.6.2.4" evidence="12"/>
<evidence type="ECO:0000256" key="6">
    <source>
        <dbReference type="ARBA" id="ARBA00022839"/>
    </source>
</evidence>
<feature type="binding site" evidence="14">
    <location>
        <begin position="12"/>
        <end position="19"/>
    </location>
    <ligand>
        <name>ATP</name>
        <dbReference type="ChEBI" id="CHEBI:30616"/>
    </ligand>
</feature>